<dbReference type="Gene3D" id="3.90.1150.10">
    <property type="entry name" value="Aspartate Aminotransferase, domain 1"/>
    <property type="match status" value="1"/>
</dbReference>
<evidence type="ECO:0000313" key="8">
    <source>
        <dbReference type="Proteomes" id="UP000316256"/>
    </source>
</evidence>
<evidence type="ECO:0000256" key="5">
    <source>
        <dbReference type="RuleBase" id="RU003693"/>
    </source>
</evidence>
<dbReference type="Pfam" id="PF00155">
    <property type="entry name" value="Aminotran_1_2"/>
    <property type="match status" value="1"/>
</dbReference>
<dbReference type="PROSITE" id="PS00599">
    <property type="entry name" value="AA_TRANSFER_CLASS_2"/>
    <property type="match status" value="1"/>
</dbReference>
<dbReference type="AlphaFoldDB" id="A0A541BQS7"/>
<protein>
    <submittedName>
        <fullName evidence="7">Aminotransferase class I/II-fold pyridoxal phosphate-dependent enzyme</fullName>
    </submittedName>
</protein>
<comment type="cofactor">
    <cofactor evidence="1 5">
        <name>pyridoxal 5'-phosphate</name>
        <dbReference type="ChEBI" id="CHEBI:597326"/>
    </cofactor>
</comment>
<keyword evidence="8" id="KW-1185">Reference proteome</keyword>
<dbReference type="GO" id="GO:0008483">
    <property type="term" value="F:transaminase activity"/>
    <property type="evidence" value="ECO:0007669"/>
    <property type="project" value="UniProtKB-KW"/>
</dbReference>
<dbReference type="RefSeq" id="WP_142094751.1">
    <property type="nucleotide sequence ID" value="NZ_VIGH01000001.1"/>
</dbReference>
<keyword evidence="4 5" id="KW-0663">Pyridoxal phosphate</keyword>
<dbReference type="InterPro" id="IPR050106">
    <property type="entry name" value="HistidinolP_aminotransfase"/>
</dbReference>
<comment type="caution">
    <text evidence="7">The sequence shown here is derived from an EMBL/GenBank/DDBJ whole genome shotgun (WGS) entry which is preliminary data.</text>
</comment>
<dbReference type="PANTHER" id="PTHR43643">
    <property type="entry name" value="HISTIDINOL-PHOSPHATE AMINOTRANSFERASE 2"/>
    <property type="match status" value="1"/>
</dbReference>
<evidence type="ECO:0000256" key="4">
    <source>
        <dbReference type="ARBA" id="ARBA00022898"/>
    </source>
</evidence>
<dbReference type="InterPro" id="IPR015424">
    <property type="entry name" value="PyrdxlP-dep_Trfase"/>
</dbReference>
<dbReference type="Proteomes" id="UP000316256">
    <property type="component" value="Unassembled WGS sequence"/>
</dbReference>
<sequence length="334" mass="35397">MSVLALDTPRFELALSENPFRPLRSVRRALERAAAEANRYPEFLPRRLPALIAARLGLDPAQVVVGAGATGVALQVLQAVARPGQRIVFASPTFDGYPILASMVGVEQAAVPLGPDGQQDLGAMASAVDDRTALAVVCRPHNPTGTVVEADALLDFLAAVPDRVVVVLDEAYVEFLAPELTVDALELVRRFPNLLVLRTFSKAYGLAALRIGFGFGSPGLIERVHRLQLPFGMGGLAEPAVRASFEAQSELAERVRAINTERDRMRGGLSALGIETPRSHANFLYLPASDRPVAALLAGAGVAAKTYPSGAVRIAVGDPIAGRAVLHALAPTRR</sequence>
<dbReference type="SUPFAM" id="SSF53383">
    <property type="entry name" value="PLP-dependent transferases"/>
    <property type="match status" value="1"/>
</dbReference>
<reference evidence="7 8" key="1">
    <citation type="submission" date="2019-06" db="EMBL/GenBank/DDBJ databases">
        <title>Rhodococcus spaelei sp. nov., isolated from a cave.</title>
        <authorList>
            <person name="Lee S.D."/>
        </authorList>
    </citation>
    <scope>NUCLEOTIDE SEQUENCE [LARGE SCALE GENOMIC DNA]</scope>
    <source>
        <strain evidence="7 8">C9-5</strain>
    </source>
</reference>
<dbReference type="InterPro" id="IPR015422">
    <property type="entry name" value="PyrdxlP-dep_Trfase_small"/>
</dbReference>
<evidence type="ECO:0000313" key="7">
    <source>
        <dbReference type="EMBL" id="TQF74666.1"/>
    </source>
</evidence>
<dbReference type="CDD" id="cd00609">
    <property type="entry name" value="AAT_like"/>
    <property type="match status" value="1"/>
</dbReference>
<accession>A0A541BQS7</accession>
<keyword evidence="3 7" id="KW-0808">Transferase</keyword>
<evidence type="ECO:0000256" key="1">
    <source>
        <dbReference type="ARBA" id="ARBA00001933"/>
    </source>
</evidence>
<dbReference type="InterPro" id="IPR001917">
    <property type="entry name" value="Aminotrans_II_pyridoxalP_BS"/>
</dbReference>
<dbReference type="OrthoDB" id="9809616at2"/>
<evidence type="ECO:0000256" key="3">
    <source>
        <dbReference type="ARBA" id="ARBA00022679"/>
    </source>
</evidence>
<proteinExistence type="inferred from homology"/>
<dbReference type="InterPro" id="IPR004839">
    <property type="entry name" value="Aminotransferase_I/II_large"/>
</dbReference>
<gene>
    <name evidence="7" type="ORF">FK531_00745</name>
</gene>
<dbReference type="InterPro" id="IPR015421">
    <property type="entry name" value="PyrdxlP-dep_Trfase_major"/>
</dbReference>
<name>A0A541BQS7_9NOCA</name>
<dbReference type="PANTHER" id="PTHR43643:SF3">
    <property type="entry name" value="HISTIDINOL-PHOSPHATE AMINOTRANSFERASE"/>
    <property type="match status" value="1"/>
</dbReference>
<organism evidence="7 8">
    <name type="scientific">Rhodococcus spelaei</name>
    <dbReference type="NCBI Taxonomy" id="2546320"/>
    <lineage>
        <taxon>Bacteria</taxon>
        <taxon>Bacillati</taxon>
        <taxon>Actinomycetota</taxon>
        <taxon>Actinomycetes</taxon>
        <taxon>Mycobacteriales</taxon>
        <taxon>Nocardiaceae</taxon>
        <taxon>Rhodococcus</taxon>
    </lineage>
</organism>
<dbReference type="EMBL" id="VIGH01000001">
    <property type="protein sequence ID" value="TQF74666.1"/>
    <property type="molecule type" value="Genomic_DNA"/>
</dbReference>
<dbReference type="Gene3D" id="3.40.640.10">
    <property type="entry name" value="Type I PLP-dependent aspartate aminotransferase-like (Major domain)"/>
    <property type="match status" value="1"/>
</dbReference>
<feature type="domain" description="Aminotransferase class I/classII large" evidence="6">
    <location>
        <begin position="12"/>
        <end position="304"/>
    </location>
</feature>
<dbReference type="GO" id="GO:0030170">
    <property type="term" value="F:pyridoxal phosphate binding"/>
    <property type="evidence" value="ECO:0007669"/>
    <property type="project" value="InterPro"/>
</dbReference>
<evidence type="ECO:0000256" key="2">
    <source>
        <dbReference type="ARBA" id="ARBA00022576"/>
    </source>
</evidence>
<evidence type="ECO:0000259" key="6">
    <source>
        <dbReference type="Pfam" id="PF00155"/>
    </source>
</evidence>
<comment type="similarity">
    <text evidence="5">Belongs to the class-II pyridoxal-phosphate-dependent aminotransferase family.</text>
</comment>
<keyword evidence="2 7" id="KW-0032">Aminotransferase</keyword>